<dbReference type="Pfam" id="PF00169">
    <property type="entry name" value="PH"/>
    <property type="match status" value="1"/>
</dbReference>
<evidence type="ECO:0000256" key="5">
    <source>
        <dbReference type="ARBA" id="ARBA00023121"/>
    </source>
</evidence>
<evidence type="ECO:0000256" key="1">
    <source>
        <dbReference type="ARBA" id="ARBA00008842"/>
    </source>
</evidence>
<evidence type="ECO:0000259" key="8">
    <source>
        <dbReference type="PROSITE" id="PS50003"/>
    </source>
</evidence>
<dbReference type="InterPro" id="IPR011993">
    <property type="entry name" value="PH-like_dom_sf"/>
</dbReference>
<keyword evidence="2" id="KW-0813">Transport</keyword>
<name>A0A9P0CEK1_9CUCU</name>
<dbReference type="CDD" id="cd13284">
    <property type="entry name" value="PH_OSBP_ORP4"/>
    <property type="match status" value="1"/>
</dbReference>
<evidence type="ECO:0000256" key="7">
    <source>
        <dbReference type="SAM" id="MobiDB-lite"/>
    </source>
</evidence>
<organism evidence="9 10">
    <name type="scientific">Psylliodes chrysocephalus</name>
    <dbReference type="NCBI Taxonomy" id="3402493"/>
    <lineage>
        <taxon>Eukaryota</taxon>
        <taxon>Metazoa</taxon>
        <taxon>Ecdysozoa</taxon>
        <taxon>Arthropoda</taxon>
        <taxon>Hexapoda</taxon>
        <taxon>Insecta</taxon>
        <taxon>Pterygota</taxon>
        <taxon>Neoptera</taxon>
        <taxon>Endopterygota</taxon>
        <taxon>Coleoptera</taxon>
        <taxon>Polyphaga</taxon>
        <taxon>Cucujiformia</taxon>
        <taxon>Chrysomeloidea</taxon>
        <taxon>Chrysomelidae</taxon>
        <taxon>Galerucinae</taxon>
        <taxon>Alticini</taxon>
        <taxon>Psylliodes</taxon>
    </lineage>
</organism>
<evidence type="ECO:0000256" key="6">
    <source>
        <dbReference type="SAM" id="Coils"/>
    </source>
</evidence>
<protein>
    <recommendedName>
        <fullName evidence="8">PH domain-containing protein</fullName>
    </recommendedName>
</protein>
<proteinExistence type="inferred from homology"/>
<dbReference type="Gene3D" id="2.30.29.30">
    <property type="entry name" value="Pleckstrin-homology domain (PH domain)/Phosphotyrosine-binding domain (PTB)"/>
    <property type="match status" value="1"/>
</dbReference>
<gene>
    <name evidence="9" type="ORF">PSYICH_LOCUS3324</name>
</gene>
<dbReference type="AlphaFoldDB" id="A0A9P0CEK1"/>
<dbReference type="SUPFAM" id="SSF144000">
    <property type="entry name" value="Oxysterol-binding protein-like"/>
    <property type="match status" value="1"/>
</dbReference>
<keyword evidence="3" id="KW-0597">Phosphoprotein</keyword>
<dbReference type="InterPro" id="IPR037239">
    <property type="entry name" value="OSBP_sf"/>
</dbReference>
<dbReference type="Proteomes" id="UP001153636">
    <property type="component" value="Chromosome 12"/>
</dbReference>
<dbReference type="FunFam" id="2.30.29.30:FF:000256">
    <property type="entry name" value="Oxysterol-binding protein"/>
    <property type="match status" value="1"/>
</dbReference>
<feature type="region of interest" description="Disordered" evidence="7">
    <location>
        <begin position="346"/>
        <end position="365"/>
    </location>
</feature>
<dbReference type="SMART" id="SM00233">
    <property type="entry name" value="PH"/>
    <property type="match status" value="1"/>
</dbReference>
<feature type="compositionally biased region" description="Basic and acidic residues" evidence="7">
    <location>
        <begin position="773"/>
        <end position="783"/>
    </location>
</feature>
<sequence length="848" mass="95361">MGDSVNIKANSSQNEPAMKGWLFKWTNYLKGYQRRWFVLQNGHLSYYRAENNGGVTTLTMRRRRRFRQGNQAEMAHTCRGSISLHGALIYTVDACTFVISNGGTQTFHIKAASEVERQQWVTALELAKAKAIDSICAPQSLSANRIYVTRHHVCYNLPTTAKPYALLREDEEIDDSGDLEDWSGVVRKIESQLNDLQTCADVLAKHWKNLAKSLGEIETNPDPELLQGKNKEVCERATLFRIASNAMVNSCGDYLKSAQNHGHKLVRALQHEKEQRGRLQEMVETLAQQHSKLERAANAHSQIPAVKIDEPTNKFIISALEVLKKVTLSDSVIRLAVNADNNEEDEFYDALPEGGGTPGQTTEDHFTLSTRAGHEHGHDHGHRQTSSGSSSETEEPQSTKHAVSITAKPTAKRSEARSGLSSGISSAGASTIAFGGSTIALPGTAIASKLYRSLGESPQETVRQRRTRIPDKPNYPLNLWSIMKNCIGKDLSRIPMPVNFNEPLSMLQRLTEDFEYSEILDIAAKKVKIGIQIKTNYRCTDPCEQLAYVAAFTISSYSTTSIRTGKPFNPLLGETYECDRTDDLGWRIINEQVSHHPPMVVPMGTAQVEFRNGNRYSWRKVCTTVHNIIVGKLWVDQHGDMEITGKKNATGIKCILKYIPYSYFTRDSQRRVKGVVVDVDSNVKFVVNGTWDDQVDIAPVTGSSDINSSIYETGQPIIAWKRRYPPPDAERFYNFTLLAAQLNEPEEGVAPTDSRLRPDQRLMEEGLWDESNKEKLRLEEKQRATRRRRQAAETDSASENGSLIEPHSPVWFEQVKDDEMDDVSHYVYNGKYWDAKAAQDWSMCPDIF</sequence>
<keyword evidence="10" id="KW-1185">Reference proteome</keyword>
<reference evidence="9" key="1">
    <citation type="submission" date="2022-01" db="EMBL/GenBank/DDBJ databases">
        <authorList>
            <person name="King R."/>
        </authorList>
    </citation>
    <scope>NUCLEOTIDE SEQUENCE</scope>
</reference>
<dbReference type="Pfam" id="PF01237">
    <property type="entry name" value="Oxysterol_BP"/>
    <property type="match status" value="1"/>
</dbReference>
<evidence type="ECO:0000313" key="10">
    <source>
        <dbReference type="Proteomes" id="UP001153636"/>
    </source>
</evidence>
<dbReference type="OrthoDB" id="1854502at2759"/>
<accession>A0A9P0CEK1</accession>
<evidence type="ECO:0000256" key="4">
    <source>
        <dbReference type="ARBA" id="ARBA00023055"/>
    </source>
</evidence>
<dbReference type="PANTHER" id="PTHR10972:SF205">
    <property type="entry name" value="OXYSTEROL-BINDING PROTEIN 1"/>
    <property type="match status" value="1"/>
</dbReference>
<dbReference type="PROSITE" id="PS50003">
    <property type="entry name" value="PH_DOMAIN"/>
    <property type="match status" value="1"/>
</dbReference>
<dbReference type="GO" id="GO:0005886">
    <property type="term" value="C:plasma membrane"/>
    <property type="evidence" value="ECO:0007669"/>
    <property type="project" value="TreeGrafter"/>
</dbReference>
<evidence type="ECO:0000256" key="3">
    <source>
        <dbReference type="ARBA" id="ARBA00022553"/>
    </source>
</evidence>
<keyword evidence="6" id="KW-0175">Coiled coil</keyword>
<feature type="domain" description="PH" evidence="8">
    <location>
        <begin position="15"/>
        <end position="129"/>
    </location>
</feature>
<dbReference type="SUPFAM" id="SSF50729">
    <property type="entry name" value="PH domain-like"/>
    <property type="match status" value="1"/>
</dbReference>
<dbReference type="GO" id="GO:0006869">
    <property type="term" value="P:lipid transport"/>
    <property type="evidence" value="ECO:0007669"/>
    <property type="project" value="UniProtKB-KW"/>
</dbReference>
<dbReference type="GO" id="GO:0005829">
    <property type="term" value="C:cytosol"/>
    <property type="evidence" value="ECO:0007669"/>
    <property type="project" value="TreeGrafter"/>
</dbReference>
<dbReference type="PANTHER" id="PTHR10972">
    <property type="entry name" value="OXYSTEROL-BINDING PROTEIN-RELATED"/>
    <property type="match status" value="1"/>
</dbReference>
<keyword evidence="4" id="KW-0445">Lipid transport</keyword>
<dbReference type="InterPro" id="IPR000648">
    <property type="entry name" value="Oxysterol-bd"/>
</dbReference>
<dbReference type="EMBL" id="OV651824">
    <property type="protein sequence ID" value="CAH1102072.1"/>
    <property type="molecule type" value="Genomic_DNA"/>
</dbReference>
<feature type="region of interest" description="Disordered" evidence="7">
    <location>
        <begin position="773"/>
        <end position="809"/>
    </location>
</feature>
<feature type="coiled-coil region" evidence="6">
    <location>
        <begin position="269"/>
        <end position="299"/>
    </location>
</feature>
<dbReference type="GO" id="GO:0097038">
    <property type="term" value="C:perinuclear endoplasmic reticulum"/>
    <property type="evidence" value="ECO:0007669"/>
    <property type="project" value="TreeGrafter"/>
</dbReference>
<evidence type="ECO:0000256" key="2">
    <source>
        <dbReference type="ARBA" id="ARBA00022448"/>
    </source>
</evidence>
<dbReference type="GO" id="GO:0032934">
    <property type="term" value="F:sterol binding"/>
    <property type="evidence" value="ECO:0007669"/>
    <property type="project" value="TreeGrafter"/>
</dbReference>
<comment type="similarity">
    <text evidence="1">Belongs to the OSBP family.</text>
</comment>
<evidence type="ECO:0000313" key="9">
    <source>
        <dbReference type="EMBL" id="CAH1102072.1"/>
    </source>
</evidence>
<dbReference type="InterPro" id="IPR001849">
    <property type="entry name" value="PH_domain"/>
</dbReference>
<dbReference type="Gene3D" id="2.40.160.120">
    <property type="match status" value="1"/>
</dbReference>
<keyword evidence="5" id="KW-0446">Lipid-binding</keyword>
<feature type="region of interest" description="Disordered" evidence="7">
    <location>
        <begin position="371"/>
        <end position="425"/>
    </location>
</feature>